<evidence type="ECO:0000256" key="6">
    <source>
        <dbReference type="ARBA" id="ARBA00023236"/>
    </source>
</evidence>
<protein>
    <submittedName>
        <fullName evidence="9">Peptidase S24</fullName>
    </submittedName>
</protein>
<evidence type="ECO:0000256" key="3">
    <source>
        <dbReference type="ARBA" id="ARBA00022801"/>
    </source>
</evidence>
<dbReference type="InterPro" id="IPR039418">
    <property type="entry name" value="LexA-like"/>
</dbReference>
<dbReference type="Gene3D" id="2.10.109.10">
    <property type="entry name" value="Umud Fragment, subunit A"/>
    <property type="match status" value="1"/>
</dbReference>
<dbReference type="RefSeq" id="WP_062737464.1">
    <property type="nucleotide sequence ID" value="NZ_BJZS01000118.1"/>
</dbReference>
<dbReference type="InterPro" id="IPR050077">
    <property type="entry name" value="LexA_repressor"/>
</dbReference>
<dbReference type="Pfam" id="PF00717">
    <property type="entry name" value="Peptidase_S24"/>
    <property type="match status" value="1"/>
</dbReference>
<dbReference type="NCBIfam" id="NF007621">
    <property type="entry name" value="PRK10276.1"/>
    <property type="match status" value="1"/>
</dbReference>
<dbReference type="PANTHER" id="PTHR33516">
    <property type="entry name" value="LEXA REPRESSOR"/>
    <property type="match status" value="1"/>
</dbReference>
<dbReference type="InterPro" id="IPR036286">
    <property type="entry name" value="LexA/Signal_pep-like_sf"/>
</dbReference>
<keyword evidence="6" id="KW-0742">SOS response</keyword>
<dbReference type="Proteomes" id="UP000321103">
    <property type="component" value="Unassembled WGS sequence"/>
</dbReference>
<evidence type="ECO:0000313" key="10">
    <source>
        <dbReference type="Proteomes" id="UP000321103"/>
    </source>
</evidence>
<dbReference type="SUPFAM" id="SSF51306">
    <property type="entry name" value="LexA/Signal peptidase"/>
    <property type="match status" value="1"/>
</dbReference>
<dbReference type="EMBL" id="BJZS01000118">
    <property type="protein sequence ID" value="GEO97312.1"/>
    <property type="molecule type" value="Genomic_DNA"/>
</dbReference>
<gene>
    <name evidence="9" type="ORF">KTU01_34350</name>
</gene>
<dbReference type="GO" id="GO:0016787">
    <property type="term" value="F:hydrolase activity"/>
    <property type="evidence" value="ECO:0007669"/>
    <property type="project" value="UniProtKB-KW"/>
</dbReference>
<reference evidence="9 10" key="1">
    <citation type="submission" date="2019-07" db="EMBL/GenBank/DDBJ databases">
        <title>Whole genome shotgun sequence of Kocuria turfanensis NBRC 107627.</title>
        <authorList>
            <person name="Hosoyama A."/>
            <person name="Uohara A."/>
            <person name="Ohji S."/>
            <person name="Ichikawa N."/>
        </authorList>
    </citation>
    <scope>NUCLEOTIDE SEQUENCE [LARGE SCALE GENOMIC DNA]</scope>
    <source>
        <strain evidence="9 10">NBRC 107627</strain>
    </source>
</reference>
<evidence type="ECO:0000313" key="9">
    <source>
        <dbReference type="EMBL" id="GEO97312.1"/>
    </source>
</evidence>
<evidence type="ECO:0000256" key="2">
    <source>
        <dbReference type="ARBA" id="ARBA00022763"/>
    </source>
</evidence>
<dbReference type="PRINTS" id="PR00726">
    <property type="entry name" value="LEXASERPTASE"/>
</dbReference>
<accession>A0A512IHY2</accession>
<dbReference type="AlphaFoldDB" id="A0A512IHY2"/>
<keyword evidence="3 7" id="KW-0378">Hydrolase</keyword>
<keyword evidence="5" id="KW-0234">DNA repair</keyword>
<proteinExistence type="inferred from homology"/>
<keyword evidence="10" id="KW-1185">Reference proteome</keyword>
<comment type="caution">
    <text evidence="9">The sequence shown here is derived from an EMBL/GenBank/DDBJ whole genome shotgun (WGS) entry which is preliminary data.</text>
</comment>
<evidence type="ECO:0000256" key="7">
    <source>
        <dbReference type="RuleBase" id="RU003991"/>
    </source>
</evidence>
<dbReference type="CDD" id="cd06529">
    <property type="entry name" value="S24_LexA-like"/>
    <property type="match status" value="1"/>
</dbReference>
<dbReference type="GO" id="GO:0003677">
    <property type="term" value="F:DNA binding"/>
    <property type="evidence" value="ECO:0007669"/>
    <property type="project" value="InterPro"/>
</dbReference>
<organism evidence="9 10">
    <name type="scientific">Kocuria turfanensis</name>
    <dbReference type="NCBI Taxonomy" id="388357"/>
    <lineage>
        <taxon>Bacteria</taxon>
        <taxon>Bacillati</taxon>
        <taxon>Actinomycetota</taxon>
        <taxon>Actinomycetes</taxon>
        <taxon>Micrococcales</taxon>
        <taxon>Micrococcaceae</taxon>
        <taxon>Kocuria</taxon>
    </lineage>
</organism>
<evidence type="ECO:0000256" key="1">
    <source>
        <dbReference type="ARBA" id="ARBA00007484"/>
    </source>
</evidence>
<dbReference type="InterPro" id="IPR006197">
    <property type="entry name" value="Peptidase_S24_LexA"/>
</dbReference>
<comment type="similarity">
    <text evidence="1 7">Belongs to the peptidase S24 family.</text>
</comment>
<keyword evidence="2" id="KW-0227">DNA damage</keyword>
<dbReference type="STRING" id="388357.GCA_001580365_03831"/>
<evidence type="ECO:0000259" key="8">
    <source>
        <dbReference type="Pfam" id="PF00717"/>
    </source>
</evidence>
<feature type="domain" description="Peptidase S24/S26A/S26B/S26C" evidence="8">
    <location>
        <begin position="19"/>
        <end position="133"/>
    </location>
</feature>
<dbReference type="GO" id="GO:0009432">
    <property type="term" value="P:SOS response"/>
    <property type="evidence" value="ECO:0007669"/>
    <property type="project" value="UniProtKB-KW"/>
</dbReference>
<evidence type="ECO:0000256" key="4">
    <source>
        <dbReference type="ARBA" id="ARBA00022813"/>
    </source>
</evidence>
<name>A0A512IHY2_9MICC</name>
<dbReference type="InterPro" id="IPR015927">
    <property type="entry name" value="Peptidase_S24_S26A/B/C"/>
</dbReference>
<dbReference type="PANTHER" id="PTHR33516:SF2">
    <property type="entry name" value="LEXA REPRESSOR-RELATED"/>
    <property type="match status" value="1"/>
</dbReference>
<sequence length="146" mass="16262">MRHPVPLTIDRPVLVSAVLVRVPAGFPSPAQDSFDDGRIDLNEVLIRDVTSTYAFRVTGDSMEGAGIYHGDEILVDRSITPKHGDVVIAVYDDEFTVKRLHVHDHGVVLHAENPAYPDITIPSMTQLQVWGVVTYSIHHVHSRKLH</sequence>
<evidence type="ECO:0000256" key="5">
    <source>
        <dbReference type="ARBA" id="ARBA00023204"/>
    </source>
</evidence>
<keyword evidence="4 7" id="KW-0068">Autocatalytic cleavage</keyword>
<dbReference type="GO" id="GO:0006281">
    <property type="term" value="P:DNA repair"/>
    <property type="evidence" value="ECO:0007669"/>
    <property type="project" value="UniProtKB-KW"/>
</dbReference>
<dbReference type="GO" id="GO:0006355">
    <property type="term" value="P:regulation of DNA-templated transcription"/>
    <property type="evidence" value="ECO:0007669"/>
    <property type="project" value="InterPro"/>
</dbReference>